<evidence type="ECO:0000256" key="1">
    <source>
        <dbReference type="SAM" id="MobiDB-lite"/>
    </source>
</evidence>
<evidence type="ECO:0000313" key="3">
    <source>
        <dbReference type="Proteomes" id="UP000564885"/>
    </source>
</evidence>
<sequence length="161" mass="17560">MSGYDGRAGERSSRGSGPGPRRTVCEGGSRATIIFGDTRNRLAGAVLDLTRSETDLRIVLVDGEGEAVISFGPFPEEEVIAIWRSIATKAGLAPMMRAWNGYTEPLACQLGRLRLGRVQDGRRLAVLQGRRPRFLTRRKSARLPALPLVFREREIAGGKGV</sequence>
<dbReference type="AlphaFoldDB" id="A0A849IAD4"/>
<evidence type="ECO:0000313" key="2">
    <source>
        <dbReference type="EMBL" id="NNM72967.1"/>
    </source>
</evidence>
<dbReference type="Proteomes" id="UP000564885">
    <property type="component" value="Unassembled WGS sequence"/>
</dbReference>
<dbReference type="RefSeq" id="WP_171218474.1">
    <property type="nucleotide sequence ID" value="NZ_JABEPP010000003.1"/>
</dbReference>
<protein>
    <submittedName>
        <fullName evidence="2">Uncharacterized protein</fullName>
    </submittedName>
</protein>
<proteinExistence type="predicted"/>
<gene>
    <name evidence="2" type="ORF">HJG44_11315</name>
</gene>
<feature type="region of interest" description="Disordered" evidence="1">
    <location>
        <begin position="1"/>
        <end position="26"/>
    </location>
</feature>
<accession>A0A849IAD4</accession>
<comment type="caution">
    <text evidence="2">The sequence shown here is derived from an EMBL/GenBank/DDBJ whole genome shotgun (WGS) entry which is preliminary data.</text>
</comment>
<keyword evidence="3" id="KW-1185">Reference proteome</keyword>
<name>A0A849IAD4_9HYPH</name>
<dbReference type="Pfam" id="PF19596">
    <property type="entry name" value="DUF6101"/>
    <property type="match status" value="1"/>
</dbReference>
<dbReference type="EMBL" id="JABEPP010000003">
    <property type="protein sequence ID" value="NNM72967.1"/>
    <property type="molecule type" value="Genomic_DNA"/>
</dbReference>
<reference evidence="2 3" key="1">
    <citation type="submission" date="2020-04" db="EMBL/GenBank/DDBJ databases">
        <title>Enterovirga sp. isolate from soil.</title>
        <authorList>
            <person name="Chea S."/>
            <person name="Kim D.-U."/>
        </authorList>
    </citation>
    <scope>NUCLEOTIDE SEQUENCE [LARGE SCALE GENOMIC DNA]</scope>
    <source>
        <strain evidence="2 3">DB1703</strain>
    </source>
</reference>
<organism evidence="2 3">
    <name type="scientific">Enterovirga aerilata</name>
    <dbReference type="NCBI Taxonomy" id="2730920"/>
    <lineage>
        <taxon>Bacteria</taxon>
        <taxon>Pseudomonadati</taxon>
        <taxon>Pseudomonadota</taxon>
        <taxon>Alphaproteobacteria</taxon>
        <taxon>Hyphomicrobiales</taxon>
        <taxon>Methylobacteriaceae</taxon>
        <taxon>Enterovirga</taxon>
    </lineage>
</organism>
<dbReference type="InterPro" id="IPR046083">
    <property type="entry name" value="DUF6101"/>
</dbReference>